<name>A0AA86JW20_9CLOT</name>
<dbReference type="EMBL" id="CAKJVE010000004">
    <property type="protein sequence ID" value="CAG9705800.1"/>
    <property type="molecule type" value="Genomic_DNA"/>
</dbReference>
<dbReference type="AlphaFoldDB" id="A0AA86JW20"/>
<evidence type="ECO:0000313" key="3">
    <source>
        <dbReference type="Proteomes" id="UP000789738"/>
    </source>
</evidence>
<reference evidence="1" key="1">
    <citation type="submission" date="2021-10" db="EMBL/GenBank/DDBJ databases">
        <authorList>
            <person name="Mesa V."/>
        </authorList>
    </citation>
    <scope>NUCLEOTIDE SEQUENCE</scope>
    <source>
        <strain evidence="1">CC3_PB</strain>
    </source>
</reference>
<dbReference type="Proteomes" id="UP000789738">
    <property type="component" value="Unassembled WGS sequence"/>
</dbReference>
<proteinExistence type="predicted"/>
<dbReference type="Proteomes" id="UP001189143">
    <property type="component" value="Unassembled WGS sequence"/>
</dbReference>
<dbReference type="EMBL" id="CAMTCP010000271">
    <property type="protein sequence ID" value="CAI3676597.1"/>
    <property type="molecule type" value="Genomic_DNA"/>
</dbReference>
<accession>A0AA86JW20</accession>
<comment type="caution">
    <text evidence="1">The sequence shown here is derived from an EMBL/GenBank/DDBJ whole genome shotgun (WGS) entry which is preliminary data.</text>
</comment>
<evidence type="ECO:0000313" key="1">
    <source>
        <dbReference type="EMBL" id="CAG9705800.1"/>
    </source>
</evidence>
<evidence type="ECO:0000313" key="2">
    <source>
        <dbReference type="EMBL" id="CAI3676597.1"/>
    </source>
</evidence>
<organism evidence="1 3">
    <name type="scientific">Clostridium neonatale</name>
    <dbReference type="NCBI Taxonomy" id="137838"/>
    <lineage>
        <taxon>Bacteria</taxon>
        <taxon>Bacillati</taxon>
        <taxon>Bacillota</taxon>
        <taxon>Clostridia</taxon>
        <taxon>Eubacteriales</taxon>
        <taxon>Clostridiaceae</taxon>
        <taxon>Clostridium</taxon>
    </lineage>
</organism>
<protein>
    <submittedName>
        <fullName evidence="1">Uncharacterized protein</fullName>
    </submittedName>
</protein>
<reference evidence="2" key="2">
    <citation type="submission" date="2022-10" db="EMBL/GenBank/DDBJ databases">
        <authorList>
            <person name="Aires J."/>
            <person name="Mesa V."/>
        </authorList>
    </citation>
    <scope>NUCLEOTIDE SEQUENCE</scope>
    <source>
        <strain evidence="2">Clostridium neonatale JD116</strain>
    </source>
</reference>
<gene>
    <name evidence="2" type="ORF">CNEO2_700024</name>
    <name evidence="1" type="ORF">CNEO_42064</name>
</gene>
<sequence length="32" mass="3857">MKLIDFLEYYEDLVEEADRVSKAYKNRHPQGV</sequence>